<dbReference type="OMA" id="ELWSTIN"/>
<dbReference type="EMBL" id="CYKH01000904">
    <property type="protein sequence ID" value="CUG62677.1"/>
    <property type="molecule type" value="Genomic_DNA"/>
</dbReference>
<dbReference type="Proteomes" id="UP000051952">
    <property type="component" value="Unassembled WGS sequence"/>
</dbReference>
<evidence type="ECO:0000313" key="2">
    <source>
        <dbReference type="Proteomes" id="UP000051952"/>
    </source>
</evidence>
<dbReference type="SUPFAM" id="SSF55418">
    <property type="entry name" value="eIF4e-like"/>
    <property type="match status" value="1"/>
</dbReference>
<dbReference type="VEuPathDB" id="TriTrypDB:BSAL_82145"/>
<dbReference type="OrthoDB" id="276222at2759"/>
<organism evidence="1 2">
    <name type="scientific">Bodo saltans</name>
    <name type="common">Flagellated protozoan</name>
    <dbReference type="NCBI Taxonomy" id="75058"/>
    <lineage>
        <taxon>Eukaryota</taxon>
        <taxon>Discoba</taxon>
        <taxon>Euglenozoa</taxon>
        <taxon>Kinetoplastea</taxon>
        <taxon>Metakinetoplastina</taxon>
        <taxon>Eubodonida</taxon>
        <taxon>Bodonidae</taxon>
        <taxon>Bodo</taxon>
    </lineage>
</organism>
<sequence>MVQQDYGGKWKEAQQKLLRPIDFISSIEELWSTFNSLPKVANLAAGDTILLARKNKEASFEAFPQGKRVLLTVYTSSAADKAVDVVLTAVIGEQVIRFCDMESICDVIRMAHKPSYQFKDCVRIELWLSSAQHTEAIIGFLKEQLKEKGVSQFELKETNLE</sequence>
<proteinExistence type="predicted"/>
<keyword evidence="1" id="KW-0648">Protein biosynthesis</keyword>
<name>A0A0S4IZ31_BODSA</name>
<dbReference type="InterPro" id="IPR023398">
    <property type="entry name" value="TIF_eIF4e-like"/>
</dbReference>
<protein>
    <submittedName>
        <fullName evidence="1">Eukaryotic initiation factor 4e-like, putative</fullName>
    </submittedName>
</protein>
<dbReference type="Pfam" id="PF01652">
    <property type="entry name" value="IF4E"/>
    <property type="match status" value="1"/>
</dbReference>
<dbReference type="GO" id="GO:0003723">
    <property type="term" value="F:RNA binding"/>
    <property type="evidence" value="ECO:0007669"/>
    <property type="project" value="InterPro"/>
</dbReference>
<evidence type="ECO:0000313" key="1">
    <source>
        <dbReference type="EMBL" id="CUG62677.1"/>
    </source>
</evidence>
<keyword evidence="2" id="KW-1185">Reference proteome</keyword>
<dbReference type="GO" id="GO:0003743">
    <property type="term" value="F:translation initiation factor activity"/>
    <property type="evidence" value="ECO:0007669"/>
    <property type="project" value="UniProtKB-KW"/>
</dbReference>
<dbReference type="AlphaFoldDB" id="A0A0S4IZ31"/>
<dbReference type="InterPro" id="IPR001040">
    <property type="entry name" value="TIF_eIF_4E"/>
</dbReference>
<gene>
    <name evidence="1" type="ORF">BSAL_82145</name>
</gene>
<keyword evidence="1" id="KW-0396">Initiation factor</keyword>
<accession>A0A0S4IZ31</accession>
<reference evidence="2" key="1">
    <citation type="submission" date="2015-09" db="EMBL/GenBank/DDBJ databases">
        <authorList>
            <consortium name="Pathogen Informatics"/>
        </authorList>
    </citation>
    <scope>NUCLEOTIDE SEQUENCE [LARGE SCALE GENOMIC DNA]</scope>
    <source>
        <strain evidence="2">Lake Konstanz</strain>
    </source>
</reference>
<dbReference type="Gene3D" id="3.30.760.10">
    <property type="entry name" value="RNA Cap, Translation Initiation Factor Eif4e"/>
    <property type="match status" value="1"/>
</dbReference>